<sequence length="110" mass="11839">MVNNKHIATFILGALAGLAAGKYTSMSDEEKEKMMNNLKEKANKLKDDATASAEQAKDYFSELATKGMDSLKEHFPGAEKWMQDLFGNKKTDTAATDTGAAADKATDATS</sequence>
<protein>
    <recommendedName>
        <fullName evidence="4">YtxH domain-containing protein</fullName>
    </recommendedName>
</protein>
<name>A0ABS8PVK9_9BACT</name>
<gene>
    <name evidence="2" type="ORF">LQ567_16120</name>
</gene>
<evidence type="ECO:0000256" key="1">
    <source>
        <dbReference type="SAM" id="Coils"/>
    </source>
</evidence>
<dbReference type="RefSeq" id="WP_231005902.1">
    <property type="nucleotide sequence ID" value="NZ_JAJNEC010000005.1"/>
</dbReference>
<evidence type="ECO:0008006" key="4">
    <source>
        <dbReference type="Google" id="ProtNLM"/>
    </source>
</evidence>
<evidence type="ECO:0000313" key="2">
    <source>
        <dbReference type="EMBL" id="MCD2424307.1"/>
    </source>
</evidence>
<feature type="coiled-coil region" evidence="1">
    <location>
        <begin position="28"/>
        <end position="55"/>
    </location>
</feature>
<keyword evidence="3" id="KW-1185">Reference proteome</keyword>
<keyword evidence="1" id="KW-0175">Coiled coil</keyword>
<comment type="caution">
    <text evidence="2">The sequence shown here is derived from an EMBL/GenBank/DDBJ whole genome shotgun (WGS) entry which is preliminary data.</text>
</comment>
<dbReference type="EMBL" id="JAJNEC010000005">
    <property type="protein sequence ID" value="MCD2424307.1"/>
    <property type="molecule type" value="Genomic_DNA"/>
</dbReference>
<accession>A0ABS8PVK9</accession>
<organism evidence="2 3">
    <name type="scientific">Niabella pedocola</name>
    <dbReference type="NCBI Taxonomy" id="1752077"/>
    <lineage>
        <taxon>Bacteria</taxon>
        <taxon>Pseudomonadati</taxon>
        <taxon>Bacteroidota</taxon>
        <taxon>Chitinophagia</taxon>
        <taxon>Chitinophagales</taxon>
        <taxon>Chitinophagaceae</taxon>
        <taxon>Niabella</taxon>
    </lineage>
</organism>
<evidence type="ECO:0000313" key="3">
    <source>
        <dbReference type="Proteomes" id="UP001199816"/>
    </source>
</evidence>
<reference evidence="2 3" key="1">
    <citation type="submission" date="2021-11" db="EMBL/GenBank/DDBJ databases">
        <title>Genomic of Niabella pedocola.</title>
        <authorList>
            <person name="Wu T."/>
        </authorList>
    </citation>
    <scope>NUCLEOTIDE SEQUENCE [LARGE SCALE GENOMIC DNA]</scope>
    <source>
        <strain evidence="2 3">JCM 31011</strain>
    </source>
</reference>
<proteinExistence type="predicted"/>
<dbReference type="Proteomes" id="UP001199816">
    <property type="component" value="Unassembled WGS sequence"/>
</dbReference>